<dbReference type="SUPFAM" id="SSF46785">
    <property type="entry name" value="Winged helix' DNA-binding domain"/>
    <property type="match status" value="1"/>
</dbReference>
<dbReference type="SMART" id="SM00418">
    <property type="entry name" value="HTH_ARSR"/>
    <property type="match status" value="1"/>
</dbReference>
<accession>U2E9E8</accession>
<keyword evidence="6" id="KW-1185">Reference proteome</keyword>
<dbReference type="GO" id="GO:0003700">
    <property type="term" value="F:DNA-binding transcription factor activity"/>
    <property type="evidence" value="ECO:0007669"/>
    <property type="project" value="InterPro"/>
</dbReference>
<dbReference type="PANTHER" id="PTHR33154">
    <property type="entry name" value="TRANSCRIPTIONAL REGULATOR, ARSR FAMILY"/>
    <property type="match status" value="1"/>
</dbReference>
<evidence type="ECO:0000256" key="1">
    <source>
        <dbReference type="ARBA" id="ARBA00023015"/>
    </source>
</evidence>
<reference evidence="5 6" key="2">
    <citation type="journal article" date="2013" name="PLoS ONE">
        <title>INDIGO - INtegrated Data Warehouse of MIcrobial GenOmes with Examples from the Red Sea Extremophiles.</title>
        <authorList>
            <person name="Alam I."/>
            <person name="Antunes A."/>
            <person name="Kamau A.A."/>
            <person name="Ba Alawi W."/>
            <person name="Kalkatawi M."/>
            <person name="Stingl U."/>
            <person name="Bajic V.B."/>
        </authorList>
    </citation>
    <scope>NUCLEOTIDE SEQUENCE [LARGE SCALE GENOMIC DNA]</scope>
    <source>
        <strain evidence="5 6">SSD-17B</strain>
    </source>
</reference>
<reference evidence="5 6" key="1">
    <citation type="journal article" date="2011" name="J. Bacteriol.">
        <title>Genome sequence of Haloplasma contractile, an unusual contractile bacterium from a deep-sea anoxic brine lake.</title>
        <authorList>
            <person name="Antunes A."/>
            <person name="Alam I."/>
            <person name="El Dorry H."/>
            <person name="Siam R."/>
            <person name="Robertson A."/>
            <person name="Bajic V.B."/>
            <person name="Stingl U."/>
        </authorList>
    </citation>
    <scope>NUCLEOTIDE SEQUENCE [LARGE SCALE GENOMIC DNA]</scope>
    <source>
        <strain evidence="5 6">SSD-17B</strain>
    </source>
</reference>
<comment type="caution">
    <text evidence="5">The sequence shown here is derived from an EMBL/GenBank/DDBJ whole genome shotgun (WGS) entry which is preliminary data.</text>
</comment>
<gene>
    <name evidence="5" type="ORF">HLPCO_002388</name>
</gene>
<evidence type="ECO:0000256" key="2">
    <source>
        <dbReference type="ARBA" id="ARBA00023125"/>
    </source>
</evidence>
<dbReference type="STRING" id="1033810.HLPCO_002388"/>
<dbReference type="InterPro" id="IPR036390">
    <property type="entry name" value="WH_DNA-bd_sf"/>
</dbReference>
<evidence type="ECO:0000256" key="3">
    <source>
        <dbReference type="ARBA" id="ARBA00023163"/>
    </source>
</evidence>
<dbReference type="FunCoup" id="U2E9E8">
    <property type="interactions" value="116"/>
</dbReference>
<dbReference type="AlphaFoldDB" id="U2E9E8"/>
<dbReference type="RefSeq" id="WP_008827034.1">
    <property type="nucleotide sequence ID" value="NZ_AFNU02000010.1"/>
</dbReference>
<dbReference type="InterPro" id="IPR036388">
    <property type="entry name" value="WH-like_DNA-bd_sf"/>
</dbReference>
<dbReference type="InterPro" id="IPR001845">
    <property type="entry name" value="HTH_ArsR_DNA-bd_dom"/>
</dbReference>
<keyword evidence="2" id="KW-0238">DNA-binding</keyword>
<protein>
    <submittedName>
        <fullName evidence="5">Transcriptional regulator ArsR family protein</fullName>
    </submittedName>
</protein>
<feature type="domain" description="HTH arsR-type" evidence="4">
    <location>
        <begin position="1"/>
        <end position="90"/>
    </location>
</feature>
<dbReference type="InterPro" id="IPR051081">
    <property type="entry name" value="HTH_MetalResp_TranReg"/>
</dbReference>
<dbReference type="PANTHER" id="PTHR33154:SF18">
    <property type="entry name" value="ARSENICAL RESISTANCE OPERON REPRESSOR"/>
    <property type="match status" value="1"/>
</dbReference>
<keyword evidence="1" id="KW-0805">Transcription regulation</keyword>
<evidence type="ECO:0000259" key="4">
    <source>
        <dbReference type="PROSITE" id="PS50987"/>
    </source>
</evidence>
<dbReference type="Pfam" id="PF01022">
    <property type="entry name" value="HTH_5"/>
    <property type="match status" value="1"/>
</dbReference>
<name>U2E9E8_9MOLU</name>
<dbReference type="GO" id="GO:0003677">
    <property type="term" value="F:DNA binding"/>
    <property type="evidence" value="ECO:0007669"/>
    <property type="project" value="UniProtKB-KW"/>
</dbReference>
<dbReference type="CDD" id="cd00090">
    <property type="entry name" value="HTH_ARSR"/>
    <property type="match status" value="1"/>
</dbReference>
<dbReference type="InterPro" id="IPR011991">
    <property type="entry name" value="ArsR-like_HTH"/>
</dbReference>
<evidence type="ECO:0000313" key="6">
    <source>
        <dbReference type="Proteomes" id="UP000005707"/>
    </source>
</evidence>
<dbReference type="InParanoid" id="U2E9E8"/>
<dbReference type="PROSITE" id="PS50987">
    <property type="entry name" value="HTH_ARSR_2"/>
    <property type="match status" value="1"/>
</dbReference>
<keyword evidence="3" id="KW-0804">Transcription</keyword>
<dbReference type="Gene3D" id="1.10.10.10">
    <property type="entry name" value="Winged helix-like DNA-binding domain superfamily/Winged helix DNA-binding domain"/>
    <property type="match status" value="1"/>
</dbReference>
<dbReference type="PRINTS" id="PR00778">
    <property type="entry name" value="HTHARSR"/>
</dbReference>
<dbReference type="eggNOG" id="COG0640">
    <property type="taxonomic scope" value="Bacteria"/>
</dbReference>
<dbReference type="NCBIfam" id="NF033788">
    <property type="entry name" value="HTH_metalloreg"/>
    <property type="match status" value="1"/>
</dbReference>
<dbReference type="EMBL" id="AFNU02000010">
    <property type="protein sequence ID" value="ERJ11476.1"/>
    <property type="molecule type" value="Genomic_DNA"/>
</dbReference>
<organism evidence="5 6">
    <name type="scientific">Haloplasma contractile SSD-17B</name>
    <dbReference type="NCBI Taxonomy" id="1033810"/>
    <lineage>
        <taxon>Bacteria</taxon>
        <taxon>Bacillati</taxon>
        <taxon>Mycoplasmatota</taxon>
        <taxon>Mollicutes</taxon>
        <taxon>Haloplasmatales</taxon>
        <taxon>Haloplasmataceae</taxon>
        <taxon>Haloplasma</taxon>
    </lineage>
</organism>
<dbReference type="Proteomes" id="UP000005707">
    <property type="component" value="Unassembled WGS sequence"/>
</dbReference>
<dbReference type="OrthoDB" id="9800238at2"/>
<proteinExistence type="predicted"/>
<evidence type="ECO:0000313" key="5">
    <source>
        <dbReference type="EMBL" id="ERJ11476.1"/>
    </source>
</evidence>
<sequence length="117" mass="13843">MKYEIDILKALADENRLKIFTLLLFTEVCVCKIEDYLGLKQANISKHMMKLRKLNMVESRKDSRWVHYRVCKTFVQEHQKLIDYLKNKALENEEIVSILKSLDVKTEFSSSCSCDHK</sequence>